<dbReference type="AlphaFoldDB" id="A0A1L9B3T3"/>
<dbReference type="Gene3D" id="1.10.390.10">
    <property type="entry name" value="Neutral Protease Domain 2"/>
    <property type="match status" value="1"/>
</dbReference>
<accession>A0A1L9B3T3</accession>
<evidence type="ECO:0000256" key="1">
    <source>
        <dbReference type="SAM" id="SignalP"/>
    </source>
</evidence>
<evidence type="ECO:0000313" key="4">
    <source>
        <dbReference type="Proteomes" id="UP000182229"/>
    </source>
</evidence>
<dbReference type="InterPro" id="IPR027268">
    <property type="entry name" value="Peptidase_M4/M1_CTD_sf"/>
</dbReference>
<dbReference type="InterPro" id="IPR001478">
    <property type="entry name" value="PDZ"/>
</dbReference>
<protein>
    <recommendedName>
        <fullName evidence="2">PDZ domain-containing protein</fullName>
    </recommendedName>
</protein>
<dbReference type="PROSITE" id="PS50106">
    <property type="entry name" value="PDZ"/>
    <property type="match status" value="1"/>
</dbReference>
<dbReference type="EMBL" id="MPIN01000009">
    <property type="protein sequence ID" value="OJH36929.1"/>
    <property type="molecule type" value="Genomic_DNA"/>
</dbReference>
<feature type="chain" id="PRO_5012363406" description="PDZ domain-containing protein" evidence="1">
    <location>
        <begin position="25"/>
        <end position="570"/>
    </location>
</feature>
<feature type="signal peptide" evidence="1">
    <location>
        <begin position="1"/>
        <end position="24"/>
    </location>
</feature>
<evidence type="ECO:0000313" key="3">
    <source>
        <dbReference type="EMBL" id="OJH36929.1"/>
    </source>
</evidence>
<reference evidence="3 4" key="2">
    <citation type="submission" date="2016-12" db="EMBL/GenBank/DDBJ databases">
        <title>Draft Genome Sequence of Cystobacter ferrugineus Strain Cbfe23.</title>
        <authorList>
            <person name="Akbar S."/>
            <person name="Dowd S.E."/>
            <person name="Stevens D.C."/>
        </authorList>
    </citation>
    <scope>NUCLEOTIDE SEQUENCE [LARGE SCALE GENOMIC DNA]</scope>
    <source>
        <strain evidence="3 4">Cbfe23</strain>
    </source>
</reference>
<keyword evidence="1" id="KW-0732">Signal</keyword>
<feature type="domain" description="PDZ" evidence="2">
    <location>
        <begin position="473"/>
        <end position="549"/>
    </location>
</feature>
<gene>
    <name evidence="3" type="ORF">BON30_31045</name>
</gene>
<evidence type="ECO:0000259" key="2">
    <source>
        <dbReference type="PROSITE" id="PS50106"/>
    </source>
</evidence>
<dbReference type="Pfam" id="PF05299">
    <property type="entry name" value="Peptidase_M61"/>
    <property type="match status" value="1"/>
</dbReference>
<comment type="caution">
    <text evidence="3">The sequence shown here is derived from an EMBL/GenBank/DDBJ whole genome shotgun (WGS) entry which is preliminary data.</text>
</comment>
<dbReference type="InterPro" id="IPR007963">
    <property type="entry name" value="Peptidase_M61_catalytic"/>
</dbReference>
<reference evidence="4" key="1">
    <citation type="submission" date="2016-11" db="EMBL/GenBank/DDBJ databases">
        <authorList>
            <person name="Shukria A."/>
            <person name="Stevens D.C."/>
        </authorList>
    </citation>
    <scope>NUCLEOTIDE SEQUENCE [LARGE SCALE GENOMIC DNA]</scope>
    <source>
        <strain evidence="4">Cbfe23</strain>
    </source>
</reference>
<dbReference type="InterPro" id="IPR036034">
    <property type="entry name" value="PDZ_sf"/>
</dbReference>
<dbReference type="SUPFAM" id="SSF50156">
    <property type="entry name" value="PDZ domain-like"/>
    <property type="match status" value="1"/>
</dbReference>
<dbReference type="Gene3D" id="2.30.42.10">
    <property type="match status" value="1"/>
</dbReference>
<dbReference type="STRING" id="83449.BON30_31045"/>
<dbReference type="SUPFAM" id="SSF55486">
    <property type="entry name" value="Metalloproteases ('zincins'), catalytic domain"/>
    <property type="match status" value="1"/>
</dbReference>
<proteinExistence type="predicted"/>
<organism evidence="3 4">
    <name type="scientific">Cystobacter ferrugineus</name>
    <dbReference type="NCBI Taxonomy" id="83449"/>
    <lineage>
        <taxon>Bacteria</taxon>
        <taxon>Pseudomonadati</taxon>
        <taxon>Myxococcota</taxon>
        <taxon>Myxococcia</taxon>
        <taxon>Myxococcales</taxon>
        <taxon>Cystobacterineae</taxon>
        <taxon>Archangiaceae</taxon>
        <taxon>Cystobacter</taxon>
    </lineage>
</organism>
<dbReference type="Proteomes" id="UP000182229">
    <property type="component" value="Unassembled WGS sequence"/>
</dbReference>
<name>A0A1L9B3T3_9BACT</name>
<sequence>MAPDIVLVRVWILTLLLATPVALASTPPSAPPALDVVLAPHTKGGAVDRLEVRMRIGHPDLAAGQTLLRMPLTWASIPTARYDAAAIQASDAKGPLELVAVDETSIEDEVYRHWKLGRGTVGDVRVRYGTPPRVVSSETRNGPLFDLRGEAGGIMGAGVYFFALPHTEQSYRITLEWDLSGMPAGSRGIWSLGEGSQSTVAPADTLAHSFYAAGPVKSAPAEGEGNFSLYWLSPPPFDAGALSNQIRELYGHMSEFFQDAGAPYRVFVRANPYPSGGGTAFPRSFMFGYGPGGETIGRGTLMLIAHEMAHNWPTLHGEGHGDYAWYTEGTADYYAALLALRSGVIDQARFLSIINGYASDYYTNPFRSLGNEQVAARFWSDARAQRVPYGRGFMYLARVDAQMREKSGGKRSLDTLVLEILARQRQGEKVGVREWIALVTRELGASARAEFEDMVAGKTIVPLPNSFGPCWRPVAVTERPFDLGFDEMRLAVVRDLRPGSAAEQAGVKEGDKILSMTPLQQARSHSKQKMELTVERGGRRLRLSYSPRGAPVPGWRWTRKPGVSDVACKL</sequence>
<dbReference type="OrthoDB" id="1467486at2"/>
<dbReference type="RefSeq" id="WP_071902082.1">
    <property type="nucleotide sequence ID" value="NZ_MPIN01000009.1"/>
</dbReference>
<keyword evidence="4" id="KW-1185">Reference proteome</keyword>